<dbReference type="InterPro" id="IPR000626">
    <property type="entry name" value="Ubiquitin-like_dom"/>
</dbReference>
<organism evidence="2 3">
    <name type="scientific">Oculimacula yallundae</name>
    <dbReference type="NCBI Taxonomy" id="86028"/>
    <lineage>
        <taxon>Eukaryota</taxon>
        <taxon>Fungi</taxon>
        <taxon>Dikarya</taxon>
        <taxon>Ascomycota</taxon>
        <taxon>Pezizomycotina</taxon>
        <taxon>Leotiomycetes</taxon>
        <taxon>Helotiales</taxon>
        <taxon>Ploettnerulaceae</taxon>
        <taxon>Oculimacula</taxon>
    </lineage>
</organism>
<dbReference type="InterPro" id="IPR029071">
    <property type="entry name" value="Ubiquitin-like_domsf"/>
</dbReference>
<feature type="domain" description="Ubiquitin-like" evidence="1">
    <location>
        <begin position="350"/>
        <end position="422"/>
    </location>
</feature>
<keyword evidence="3" id="KW-1185">Reference proteome</keyword>
<gene>
    <name evidence="2" type="ORF">VTL71DRAFT_2079</name>
</gene>
<dbReference type="EMBL" id="JAZHXI010000011">
    <property type="protein sequence ID" value="KAL2066008.1"/>
    <property type="molecule type" value="Genomic_DNA"/>
</dbReference>
<evidence type="ECO:0000259" key="1">
    <source>
        <dbReference type="PROSITE" id="PS50053"/>
    </source>
</evidence>
<evidence type="ECO:0000313" key="3">
    <source>
        <dbReference type="Proteomes" id="UP001595075"/>
    </source>
</evidence>
<dbReference type="Proteomes" id="UP001595075">
    <property type="component" value="Unassembled WGS sequence"/>
</dbReference>
<evidence type="ECO:0000313" key="2">
    <source>
        <dbReference type="EMBL" id="KAL2066008.1"/>
    </source>
</evidence>
<dbReference type="Gene3D" id="3.10.20.90">
    <property type="entry name" value="Phosphatidylinositol 3-kinase Catalytic Subunit, Chain A, domain 1"/>
    <property type="match status" value="1"/>
</dbReference>
<reference evidence="2 3" key="1">
    <citation type="journal article" date="2024" name="Commun. Biol.">
        <title>Comparative genomic analysis of thermophilic fungi reveals convergent evolutionary adaptations and gene losses.</title>
        <authorList>
            <person name="Steindorff A.S."/>
            <person name="Aguilar-Pontes M.V."/>
            <person name="Robinson A.J."/>
            <person name="Andreopoulos B."/>
            <person name="LaButti K."/>
            <person name="Kuo A."/>
            <person name="Mondo S."/>
            <person name="Riley R."/>
            <person name="Otillar R."/>
            <person name="Haridas S."/>
            <person name="Lipzen A."/>
            <person name="Grimwood J."/>
            <person name="Schmutz J."/>
            <person name="Clum A."/>
            <person name="Reid I.D."/>
            <person name="Moisan M.C."/>
            <person name="Butler G."/>
            <person name="Nguyen T.T.M."/>
            <person name="Dewar K."/>
            <person name="Conant G."/>
            <person name="Drula E."/>
            <person name="Henrissat B."/>
            <person name="Hansel C."/>
            <person name="Singer S."/>
            <person name="Hutchinson M.I."/>
            <person name="de Vries R.P."/>
            <person name="Natvig D.O."/>
            <person name="Powell A.J."/>
            <person name="Tsang A."/>
            <person name="Grigoriev I.V."/>
        </authorList>
    </citation>
    <scope>NUCLEOTIDE SEQUENCE [LARGE SCALE GENOMIC DNA]</scope>
    <source>
        <strain evidence="2 3">CBS 494.80</strain>
    </source>
</reference>
<proteinExistence type="predicted"/>
<dbReference type="SUPFAM" id="SSF54236">
    <property type="entry name" value="Ubiquitin-like"/>
    <property type="match status" value="1"/>
</dbReference>
<dbReference type="PROSITE" id="PS50053">
    <property type="entry name" value="UBIQUITIN_2"/>
    <property type="match status" value="1"/>
</dbReference>
<comment type="caution">
    <text evidence="2">The sequence shown here is derived from an EMBL/GenBank/DDBJ whole genome shotgun (WGS) entry which is preliminary data.</text>
</comment>
<protein>
    <recommendedName>
        <fullName evidence="1">Ubiquitin-like domain-containing protein</fullName>
    </recommendedName>
</protein>
<accession>A0ABR4CA19</accession>
<name>A0ABR4CA19_9HELO</name>
<sequence length="430" mass="47234">MMEPLTIGAAIPGLIALSSKIGRLLKGFISCTNAAESMTTILAHVTSISTALNTLKSILDSIHLVPTKTQEAIQLTHLAVPLTGSVFAFSVLEKVIDHARRDIHFPFGASNSIDGSPLEGFLDADCMRDDIALEKVLWAIENTDEYVEASKGLNVGTSINEQEGESVCQDSEENIPFDQDSWDKSSRLFSPLLGGLDFQIRMFQALVGTLQRYSSEVLASQETANSRNSTTPGHLDQWMTALSNLTVETFQQNSHLPAHIQQMKELSTRFEENLPASPSAQRLKFGYQTYLQGKQTSTHALSGSLAQPANANGLNTQVLPITPQNASRSWYHILPPPTSPSLPTSPSPEFTISIKSLTGAVTQYNLSSETTCLELKRAIERNDGLRLEQQYLVCEPDNRWLPESAVLVESGVREGTRIHILLPFWGRGRM</sequence>